<evidence type="ECO:0000256" key="4">
    <source>
        <dbReference type="ARBA" id="ARBA00022723"/>
    </source>
</evidence>
<organism evidence="10 11">
    <name type="scientific">Vreelandella arcis</name>
    <dbReference type="NCBI Taxonomy" id="416873"/>
    <lineage>
        <taxon>Bacteria</taxon>
        <taxon>Pseudomonadati</taxon>
        <taxon>Pseudomonadota</taxon>
        <taxon>Gammaproteobacteria</taxon>
        <taxon>Oceanospirillales</taxon>
        <taxon>Halomonadaceae</taxon>
        <taxon>Vreelandella</taxon>
    </lineage>
</organism>
<keyword evidence="11" id="KW-1185">Reference proteome</keyword>
<evidence type="ECO:0000256" key="3">
    <source>
        <dbReference type="ARBA" id="ARBA00011738"/>
    </source>
</evidence>
<dbReference type="GO" id="GO:0046872">
    <property type="term" value="F:metal ion binding"/>
    <property type="evidence" value="ECO:0007669"/>
    <property type="project" value="UniProtKB-KW"/>
</dbReference>
<proteinExistence type="inferred from homology"/>
<dbReference type="CDD" id="cd03884">
    <property type="entry name" value="M20_bAS"/>
    <property type="match status" value="1"/>
</dbReference>
<dbReference type="AlphaFoldDB" id="A0A1G9XBN6"/>
<evidence type="ECO:0000256" key="2">
    <source>
        <dbReference type="ARBA" id="ARBA00006153"/>
    </source>
</evidence>
<feature type="binding site" evidence="8">
    <location>
        <position position="279"/>
    </location>
    <ligand>
        <name>allantoate</name>
        <dbReference type="ChEBI" id="CHEBI:17536"/>
    </ligand>
</feature>
<accession>A0A1G9XBN6</accession>
<dbReference type="PIRSF" id="PIRSF001235">
    <property type="entry name" value="Amidase_carbamoylase"/>
    <property type="match status" value="1"/>
</dbReference>
<sequence>MTHSTPLDDLGQCLMDRLDEAASYSLPGPGVTRLFAGEEHRKLLPLVSSWMRLAGLEPELDAVGNLVGRCPRALAGEPALILGSHQDSVVEGGKYDGMLGVVMPLLALQALREQGREPSCAVEIVAFGDEEGVRFPSTLVGSRALAGTLDPKVLEGEDKEGITLREALERLGADPSRLAETARDPARVLGYIEVHIEQGPVLENEGLALGVVTALTGIERHRVKVSGKAGHAGTTPMAGRRDALVGASAMVLEADSLLRHLDGLVGVIGQLCVRPGAVNVIPSEVEFTLEVRSPDTDKRLAGRREILAALSGIAKERGLEISTRVDYQAEGVPCAEWMIEALEQSCKDEGQATRRLFSGAGHDGLAMHDLTDIGMLFLRCRGGLSHHPDEAIAAKDAEAGVRVIMRLLTKMGDMSRPLSVWEKKA</sequence>
<dbReference type="Gene3D" id="3.30.70.360">
    <property type="match status" value="1"/>
</dbReference>
<feature type="binding site" evidence="8">
    <location>
        <position position="292"/>
    </location>
    <ligand>
        <name>allantoate</name>
        <dbReference type="ChEBI" id="CHEBI:17536"/>
    </ligand>
</feature>
<protein>
    <submittedName>
        <fullName evidence="10">Allantoate deiminase</fullName>
    </submittedName>
</protein>
<dbReference type="GO" id="GO:0016813">
    <property type="term" value="F:hydrolase activity, acting on carbon-nitrogen (but not peptide) bonds, in linear amidines"/>
    <property type="evidence" value="ECO:0007669"/>
    <property type="project" value="InterPro"/>
</dbReference>
<dbReference type="InterPro" id="IPR002933">
    <property type="entry name" value="Peptidase_M20"/>
</dbReference>
<evidence type="ECO:0000256" key="1">
    <source>
        <dbReference type="ARBA" id="ARBA00001936"/>
    </source>
</evidence>
<feature type="binding site" evidence="7">
    <location>
        <position position="131"/>
    </location>
    <ligand>
        <name>Zn(2+)</name>
        <dbReference type="ChEBI" id="CHEBI:29105"/>
        <label>2</label>
    </ligand>
</feature>
<reference evidence="11" key="1">
    <citation type="submission" date="2016-10" db="EMBL/GenBank/DDBJ databases">
        <authorList>
            <person name="Varghese N."/>
            <person name="Submissions S."/>
        </authorList>
    </citation>
    <scope>NUCLEOTIDE SEQUENCE [LARGE SCALE GENOMIC DNA]</scope>
    <source>
        <strain evidence="11">CGMCC 1.6494</strain>
    </source>
</reference>
<feature type="binding site" evidence="7">
    <location>
        <position position="386"/>
    </location>
    <ligand>
        <name>Zn(2+)</name>
        <dbReference type="ChEBI" id="CHEBI:29105"/>
        <label>2</label>
    </ligand>
</feature>
<dbReference type="Gene3D" id="3.40.630.10">
    <property type="entry name" value="Zn peptidases"/>
    <property type="match status" value="1"/>
</dbReference>
<keyword evidence="5" id="KW-0378">Hydrolase</keyword>
<dbReference type="Pfam" id="PF07687">
    <property type="entry name" value="M20_dimer"/>
    <property type="match status" value="1"/>
</dbReference>
<evidence type="ECO:0000256" key="7">
    <source>
        <dbReference type="PIRSR" id="PIRSR001235-1"/>
    </source>
</evidence>
<evidence type="ECO:0000313" key="10">
    <source>
        <dbReference type="EMBL" id="SDM94199.1"/>
    </source>
</evidence>
<feature type="binding site" evidence="7">
    <location>
        <position position="195"/>
    </location>
    <ligand>
        <name>Zn(2+)</name>
        <dbReference type="ChEBI" id="CHEBI:29105"/>
        <label>1</label>
    </ligand>
</feature>
<feature type="domain" description="Peptidase M20 dimerisation" evidence="9">
    <location>
        <begin position="216"/>
        <end position="315"/>
    </location>
</feature>
<comment type="cofactor">
    <cofactor evidence="1">
        <name>Mn(2+)</name>
        <dbReference type="ChEBI" id="CHEBI:29035"/>
    </cofactor>
</comment>
<dbReference type="Pfam" id="PF01546">
    <property type="entry name" value="Peptidase_M20"/>
    <property type="match status" value="1"/>
</dbReference>
<comment type="similarity">
    <text evidence="2">Belongs to the peptidase M20 family.</text>
</comment>
<dbReference type="STRING" id="416873.SAMN04487951_101211"/>
<keyword evidence="6" id="KW-0464">Manganese</keyword>
<dbReference type="EMBL" id="FNII01000001">
    <property type="protein sequence ID" value="SDM94199.1"/>
    <property type="molecule type" value="Genomic_DNA"/>
</dbReference>
<evidence type="ECO:0000259" key="9">
    <source>
        <dbReference type="Pfam" id="PF07687"/>
    </source>
</evidence>
<name>A0A1G9XBN6_9GAMM</name>
<dbReference type="InterPro" id="IPR011650">
    <property type="entry name" value="Peptidase_M20_dimer"/>
</dbReference>
<gene>
    <name evidence="10" type="ORF">SAMN04487951_101211</name>
</gene>
<evidence type="ECO:0000256" key="6">
    <source>
        <dbReference type="ARBA" id="ARBA00023211"/>
    </source>
</evidence>
<dbReference type="InterPro" id="IPR036264">
    <property type="entry name" value="Bact_exopeptidase_dim_dom"/>
</dbReference>
<dbReference type="RefSeq" id="WP_211605016.1">
    <property type="nucleotide sequence ID" value="NZ_FNII01000001.1"/>
</dbReference>
<keyword evidence="7" id="KW-0862">Zinc</keyword>
<feature type="binding site" evidence="7">
    <location>
        <position position="96"/>
    </location>
    <ligand>
        <name>Zn(2+)</name>
        <dbReference type="ChEBI" id="CHEBI:29105"/>
        <label>1</label>
    </ligand>
</feature>
<feature type="binding site" evidence="8">
    <location>
        <position position="220"/>
    </location>
    <ligand>
        <name>allantoate</name>
        <dbReference type="ChEBI" id="CHEBI:17536"/>
    </ligand>
</feature>
<feature type="binding site" evidence="7">
    <location>
        <position position="96"/>
    </location>
    <ligand>
        <name>Zn(2+)</name>
        <dbReference type="ChEBI" id="CHEBI:29105"/>
        <label>2</label>
    </ligand>
</feature>
<comment type="cofactor">
    <cofactor evidence="7">
        <name>Zn(2+)</name>
        <dbReference type="ChEBI" id="CHEBI:29105"/>
    </cofactor>
    <text evidence="7">Binds 2 Zn(2+) ions per subunit.</text>
</comment>
<dbReference type="PANTHER" id="PTHR32494">
    <property type="entry name" value="ALLANTOATE DEIMINASE-RELATED"/>
    <property type="match status" value="1"/>
</dbReference>
<dbReference type="SUPFAM" id="SSF53187">
    <property type="entry name" value="Zn-dependent exopeptidases"/>
    <property type="match status" value="1"/>
</dbReference>
<keyword evidence="4 7" id="KW-0479">Metal-binding</keyword>
<evidence type="ECO:0000256" key="8">
    <source>
        <dbReference type="PIRSR" id="PIRSR001235-2"/>
    </source>
</evidence>
<dbReference type="NCBIfam" id="TIGR01879">
    <property type="entry name" value="hydantase"/>
    <property type="match status" value="1"/>
</dbReference>
<dbReference type="Proteomes" id="UP000199677">
    <property type="component" value="Unassembled WGS sequence"/>
</dbReference>
<comment type="subunit">
    <text evidence="3">Homodimer.</text>
</comment>
<dbReference type="SUPFAM" id="SSF55031">
    <property type="entry name" value="Bacterial exopeptidase dimerisation domain"/>
    <property type="match status" value="1"/>
</dbReference>
<dbReference type="InterPro" id="IPR010158">
    <property type="entry name" value="Amidase_Cbmase"/>
</dbReference>
<dbReference type="PANTHER" id="PTHR32494:SF19">
    <property type="entry name" value="ALLANTOATE DEIMINASE-RELATED"/>
    <property type="match status" value="1"/>
</dbReference>
<feature type="binding site" evidence="7">
    <location>
        <position position="85"/>
    </location>
    <ligand>
        <name>Zn(2+)</name>
        <dbReference type="ChEBI" id="CHEBI:29105"/>
        <label>1</label>
    </ligand>
</feature>
<evidence type="ECO:0000313" key="11">
    <source>
        <dbReference type="Proteomes" id="UP000199677"/>
    </source>
</evidence>
<evidence type="ECO:0000256" key="5">
    <source>
        <dbReference type="ARBA" id="ARBA00022801"/>
    </source>
</evidence>